<feature type="domain" description="AbiEi antitoxin N-terminal" evidence="1">
    <location>
        <begin position="10"/>
        <end position="56"/>
    </location>
</feature>
<dbReference type="InterPro" id="IPR025159">
    <property type="entry name" value="AbiEi_N"/>
</dbReference>
<name>A0A2P8E9C5_9ACTN</name>
<protein>
    <submittedName>
        <fullName evidence="2">Putative AbiEi antitoxin of type IV toxin-antitoxin system</fullName>
    </submittedName>
</protein>
<dbReference type="Pfam" id="PF13338">
    <property type="entry name" value="AbiEi_4"/>
    <property type="match status" value="1"/>
</dbReference>
<accession>A0A2P8E9C5</accession>
<proteinExistence type="predicted"/>
<dbReference type="Proteomes" id="UP000243528">
    <property type="component" value="Unassembled WGS sequence"/>
</dbReference>
<keyword evidence="3" id="KW-1185">Reference proteome</keyword>
<gene>
    <name evidence="2" type="ORF">CLV30_103237</name>
</gene>
<dbReference type="OrthoDB" id="5143202at2"/>
<dbReference type="RefSeq" id="WP_129710955.1">
    <property type="nucleotide sequence ID" value="NZ_ML142903.1"/>
</dbReference>
<sequence length="357" mass="39458">MGRRTHLPSDILTFLREHEGLIDVRTARASGIARDRLHRLARAKLLVRVAEGVYASADTVDGLSGWALYELRARAFVLSCSPDAFLTGWSAAAVWRLPTLGRPPARPVVVRPKQPGRGSKNGVFGRILTADTPPHHRWQRGRSRVVSPEWAAATIALTAPVPAALIVADAVTRQGGDIADVVAHMRHWPGVSRASWVATHADPLAESPLETLGRFGIIAGALPMPVSNAWVGAGRPEYRVDGLWPHHHAAHEADGDVKYNNRPDAAAVVADEKEREWRLRRLGLDIVRYGFTIAAYRRHELIGRFTQLLRDNPPHGEPIRWWKHVPGVGPVEPEPDDWPSPLPTSVVLPARWWLDHG</sequence>
<evidence type="ECO:0000313" key="3">
    <source>
        <dbReference type="Proteomes" id="UP000243528"/>
    </source>
</evidence>
<dbReference type="EMBL" id="PYGE01000003">
    <property type="protein sequence ID" value="PSL06082.1"/>
    <property type="molecule type" value="Genomic_DNA"/>
</dbReference>
<evidence type="ECO:0000259" key="1">
    <source>
        <dbReference type="Pfam" id="PF13338"/>
    </source>
</evidence>
<reference evidence="2 3" key="1">
    <citation type="submission" date="2018-03" db="EMBL/GenBank/DDBJ databases">
        <title>Genomic Encyclopedia of Archaeal and Bacterial Type Strains, Phase II (KMG-II): from individual species to whole genera.</title>
        <authorList>
            <person name="Goeker M."/>
        </authorList>
    </citation>
    <scope>NUCLEOTIDE SEQUENCE [LARGE SCALE GENOMIC DNA]</scope>
    <source>
        <strain evidence="2 3">DSM 45211</strain>
    </source>
</reference>
<organism evidence="2 3">
    <name type="scientific">Haloactinopolyspora alba</name>
    <dbReference type="NCBI Taxonomy" id="648780"/>
    <lineage>
        <taxon>Bacteria</taxon>
        <taxon>Bacillati</taxon>
        <taxon>Actinomycetota</taxon>
        <taxon>Actinomycetes</taxon>
        <taxon>Jiangellales</taxon>
        <taxon>Jiangellaceae</taxon>
        <taxon>Haloactinopolyspora</taxon>
    </lineage>
</organism>
<evidence type="ECO:0000313" key="2">
    <source>
        <dbReference type="EMBL" id="PSL06082.1"/>
    </source>
</evidence>
<comment type="caution">
    <text evidence="2">The sequence shown here is derived from an EMBL/GenBank/DDBJ whole genome shotgun (WGS) entry which is preliminary data.</text>
</comment>
<dbReference type="AlphaFoldDB" id="A0A2P8E9C5"/>